<accession>A0AAJ2U428</accession>
<dbReference type="RefSeq" id="WP_075683173.1">
    <property type="nucleotide sequence ID" value="NZ_CP144224.1"/>
</dbReference>
<feature type="chain" id="PRO_5042545687" evidence="2">
    <location>
        <begin position="22"/>
        <end position="169"/>
    </location>
</feature>
<comment type="caution">
    <text evidence="3">The sequence shown here is derived from an EMBL/GenBank/DDBJ whole genome shotgun (WGS) entry which is preliminary data.</text>
</comment>
<gene>
    <name evidence="3" type="ORF">RYX45_16755</name>
</gene>
<dbReference type="Pfam" id="PF14039">
    <property type="entry name" value="YusW"/>
    <property type="match status" value="1"/>
</dbReference>
<evidence type="ECO:0000256" key="2">
    <source>
        <dbReference type="SAM" id="SignalP"/>
    </source>
</evidence>
<dbReference type="InterPro" id="IPR025623">
    <property type="entry name" value="YusW"/>
</dbReference>
<feature type="compositionally biased region" description="Acidic residues" evidence="1">
    <location>
        <begin position="25"/>
        <end position="59"/>
    </location>
</feature>
<proteinExistence type="predicted"/>
<protein>
    <submittedName>
        <fullName evidence="3">YusW family protein</fullName>
    </submittedName>
</protein>
<dbReference type="Proteomes" id="UP001285636">
    <property type="component" value="Unassembled WGS sequence"/>
</dbReference>
<dbReference type="EMBL" id="JAWJAY010000005">
    <property type="protein sequence ID" value="MDV2886845.1"/>
    <property type="molecule type" value="Genomic_DNA"/>
</dbReference>
<organism evidence="3 4">
    <name type="scientific">Alkalihalophilus pseudofirmus</name>
    <name type="common">Bacillus pseudofirmus</name>
    <dbReference type="NCBI Taxonomy" id="79885"/>
    <lineage>
        <taxon>Bacteria</taxon>
        <taxon>Bacillati</taxon>
        <taxon>Bacillota</taxon>
        <taxon>Bacilli</taxon>
        <taxon>Bacillales</taxon>
        <taxon>Bacillaceae</taxon>
        <taxon>Alkalihalophilus</taxon>
    </lineage>
</organism>
<evidence type="ECO:0000256" key="1">
    <source>
        <dbReference type="SAM" id="MobiDB-lite"/>
    </source>
</evidence>
<sequence length="169" mass="18855">MKMLKMFLMSIGLITILAACGGNDNVDEPPADAPVEEDDTMFDDNDDAAAPDETGDTNGEEGSYAFTSFDLDVEYQDNQEVDVDYESEQDGMEAKYRNDFEGIDLEGDEAMQELEAYFTQLDFDSAAADEEVIDQVMSVFNLDPSYTEFELEVDFADGTEKEYKAQGNQ</sequence>
<evidence type="ECO:0000313" key="3">
    <source>
        <dbReference type="EMBL" id="MDV2886845.1"/>
    </source>
</evidence>
<keyword evidence="2" id="KW-0732">Signal</keyword>
<dbReference type="PROSITE" id="PS51257">
    <property type="entry name" value="PROKAR_LIPOPROTEIN"/>
    <property type="match status" value="1"/>
</dbReference>
<feature type="region of interest" description="Disordered" evidence="1">
    <location>
        <begin position="25"/>
        <end position="63"/>
    </location>
</feature>
<evidence type="ECO:0000313" key="4">
    <source>
        <dbReference type="Proteomes" id="UP001285636"/>
    </source>
</evidence>
<name>A0AAJ2U428_ALKPS</name>
<dbReference type="AlphaFoldDB" id="A0AAJ2U428"/>
<feature type="signal peptide" evidence="2">
    <location>
        <begin position="1"/>
        <end position="21"/>
    </location>
</feature>
<reference evidence="3" key="1">
    <citation type="submission" date="2023-10" db="EMBL/GenBank/DDBJ databases">
        <title>Screening of Alkalihalophilus pseudofirmusBZ-TG-HK211 and Its Alleviation of Salt Stress on Rapeseed Growth.</title>
        <authorList>
            <person name="Zhao B."/>
            <person name="Guo T."/>
        </authorList>
    </citation>
    <scope>NUCLEOTIDE SEQUENCE</scope>
    <source>
        <strain evidence="3">BZ-TG-HK211</strain>
    </source>
</reference>